<gene>
    <name evidence="3" type="ORF">NESM_000598200</name>
</gene>
<dbReference type="Pfam" id="PF17800">
    <property type="entry name" value="NPL"/>
    <property type="match status" value="1"/>
</dbReference>
<evidence type="ECO:0000256" key="1">
    <source>
        <dbReference type="SAM" id="MobiDB-lite"/>
    </source>
</evidence>
<evidence type="ECO:0000313" key="3">
    <source>
        <dbReference type="EMBL" id="KAK7196597.1"/>
    </source>
</evidence>
<dbReference type="Gene3D" id="2.60.120.340">
    <property type="entry name" value="Nucleoplasmin core domain"/>
    <property type="match status" value="1"/>
</dbReference>
<comment type="caution">
    <text evidence="3">The sequence shown here is derived from an EMBL/GenBank/DDBJ whole genome shotgun (WGS) entry which is preliminary data.</text>
</comment>
<organism evidence="3 4">
    <name type="scientific">Novymonas esmeraldas</name>
    <dbReference type="NCBI Taxonomy" id="1808958"/>
    <lineage>
        <taxon>Eukaryota</taxon>
        <taxon>Discoba</taxon>
        <taxon>Euglenozoa</taxon>
        <taxon>Kinetoplastea</taxon>
        <taxon>Metakinetoplastina</taxon>
        <taxon>Trypanosomatida</taxon>
        <taxon>Trypanosomatidae</taxon>
        <taxon>Novymonas</taxon>
    </lineage>
</organism>
<keyword evidence="4" id="KW-1185">Reference proteome</keyword>
<dbReference type="InterPro" id="IPR041232">
    <property type="entry name" value="NPL"/>
</dbReference>
<dbReference type="EMBL" id="JAECZO010000080">
    <property type="protein sequence ID" value="KAK7196597.1"/>
    <property type="molecule type" value="Genomic_DNA"/>
</dbReference>
<evidence type="ECO:0000313" key="4">
    <source>
        <dbReference type="Proteomes" id="UP001430356"/>
    </source>
</evidence>
<protein>
    <submittedName>
        <fullName evidence="3">RNA binding protein</fullName>
    </submittedName>
</protein>
<sequence>MEDFYGMEVFVGKTVKPKIPQDCLLHVTQVALPPTASHAITLLVKVKDQSFVLATLDPRQALFHMNVDMLFSHQQELAFTCEGAAGAIHVIGYTEPAGDVAEEDDEEEEEEARAPARHRH</sequence>
<name>A0AAW0EST2_9TRYP</name>
<dbReference type="Proteomes" id="UP001430356">
    <property type="component" value="Unassembled WGS sequence"/>
</dbReference>
<reference evidence="3 4" key="1">
    <citation type="journal article" date="2021" name="MBio">
        <title>A New Model Trypanosomatid, Novymonas esmeraldas: Genomic Perception of Its 'Candidatus Pandoraea novymonadis' Endosymbiont.</title>
        <authorList>
            <person name="Zakharova A."/>
            <person name="Saura A."/>
            <person name="Butenko A."/>
            <person name="Podesvova L."/>
            <person name="Warmusova S."/>
            <person name="Kostygov A.Y."/>
            <person name="Nenarokova A."/>
            <person name="Lukes J."/>
            <person name="Opperdoes F.R."/>
            <person name="Yurchenko V."/>
        </authorList>
    </citation>
    <scope>NUCLEOTIDE SEQUENCE [LARGE SCALE GENOMIC DNA]</scope>
    <source>
        <strain evidence="3 4">E262AT.01</strain>
    </source>
</reference>
<feature type="region of interest" description="Disordered" evidence="1">
    <location>
        <begin position="96"/>
        <end position="120"/>
    </location>
</feature>
<accession>A0AAW0EST2</accession>
<feature type="compositionally biased region" description="Acidic residues" evidence="1">
    <location>
        <begin position="100"/>
        <end position="111"/>
    </location>
</feature>
<evidence type="ECO:0000259" key="2">
    <source>
        <dbReference type="Pfam" id="PF17800"/>
    </source>
</evidence>
<feature type="domain" description="Nucleoplasmin-like" evidence="2">
    <location>
        <begin position="4"/>
        <end position="94"/>
    </location>
</feature>
<proteinExistence type="predicted"/>
<dbReference type="AlphaFoldDB" id="A0AAW0EST2"/>